<feature type="compositionally biased region" description="Acidic residues" evidence="1">
    <location>
        <begin position="116"/>
        <end position="147"/>
    </location>
</feature>
<dbReference type="OrthoDB" id="6760967at2759"/>
<sequence>MLVKEETLEDGWIAFHQIETMHPERMRDMLEAIFHKDSTKTTVFTNKPSPPETKSRERRTYAIVVENKGNTYEDTLKTVKMALKDKVEEGIRSIRSTKDGRLLITTDKDQELLNKDEDENSNEDIENNDTVEAEVTDESEDSDEDMNDPLAKVCPGTSFVKASWHIQKRSFKICNYAK</sequence>
<evidence type="ECO:0000313" key="3">
    <source>
        <dbReference type="Proteomes" id="UP001154078"/>
    </source>
</evidence>
<evidence type="ECO:0000313" key="2">
    <source>
        <dbReference type="EMBL" id="CAH0563125.1"/>
    </source>
</evidence>
<proteinExistence type="predicted"/>
<gene>
    <name evidence="2" type="ORF">MELIAE_LOCUS12110</name>
</gene>
<name>A0A9P0BHB4_BRAAE</name>
<dbReference type="AlphaFoldDB" id="A0A9P0BHB4"/>
<dbReference type="Proteomes" id="UP001154078">
    <property type="component" value="Chromosome 8"/>
</dbReference>
<keyword evidence="3" id="KW-1185">Reference proteome</keyword>
<feature type="region of interest" description="Disordered" evidence="1">
    <location>
        <begin position="110"/>
        <end position="152"/>
    </location>
</feature>
<dbReference type="EMBL" id="OV121139">
    <property type="protein sequence ID" value="CAH0563125.1"/>
    <property type="molecule type" value="Genomic_DNA"/>
</dbReference>
<protein>
    <submittedName>
        <fullName evidence="2">Uncharacterized protein</fullName>
    </submittedName>
</protein>
<organism evidence="2 3">
    <name type="scientific">Brassicogethes aeneus</name>
    <name type="common">Rape pollen beetle</name>
    <name type="synonym">Meligethes aeneus</name>
    <dbReference type="NCBI Taxonomy" id="1431903"/>
    <lineage>
        <taxon>Eukaryota</taxon>
        <taxon>Metazoa</taxon>
        <taxon>Ecdysozoa</taxon>
        <taxon>Arthropoda</taxon>
        <taxon>Hexapoda</taxon>
        <taxon>Insecta</taxon>
        <taxon>Pterygota</taxon>
        <taxon>Neoptera</taxon>
        <taxon>Endopterygota</taxon>
        <taxon>Coleoptera</taxon>
        <taxon>Polyphaga</taxon>
        <taxon>Cucujiformia</taxon>
        <taxon>Nitidulidae</taxon>
        <taxon>Meligethinae</taxon>
        <taxon>Brassicogethes</taxon>
    </lineage>
</organism>
<reference evidence="2" key="1">
    <citation type="submission" date="2021-12" db="EMBL/GenBank/DDBJ databases">
        <authorList>
            <person name="King R."/>
        </authorList>
    </citation>
    <scope>NUCLEOTIDE SEQUENCE</scope>
</reference>
<evidence type="ECO:0000256" key="1">
    <source>
        <dbReference type="SAM" id="MobiDB-lite"/>
    </source>
</evidence>
<accession>A0A9P0BHB4</accession>